<dbReference type="RefSeq" id="XP_035827141.1">
    <property type="nucleotide sequence ID" value="XM_035971248.1"/>
</dbReference>
<name>A0ABM1VXJ8_APLCA</name>
<evidence type="ECO:0000256" key="5">
    <source>
        <dbReference type="ARBA" id="ARBA00022692"/>
    </source>
</evidence>
<evidence type="ECO:0000256" key="1">
    <source>
        <dbReference type="ARBA" id="ARBA00004167"/>
    </source>
</evidence>
<evidence type="ECO:0000313" key="10">
    <source>
        <dbReference type="RefSeq" id="XP_035827141.1"/>
    </source>
</evidence>
<accession>A0ABM1VXJ8</accession>
<comment type="similarity">
    <text evidence="2 8">Belongs to the glycosyltransferase 92 family.</text>
</comment>
<sequence length="525" mass="59918">MWLCTWLRRCVCRKLFSLILITYIAMIFLLLGHIGLDPEKKQQQQRKPEQTADSATSWQQGLGHFQSLTEHRPNPRAFSESVRRGGTNSGFNSALIVPSEVSEGSRGHDEIVYGDSLKYEAFKGQGEIVYEDSLKYKGIKSQGEIVYGDSLKNIMDHEAAGYIFLQREKKKLMSFLQPAPIPEPMVNIELSKSDPGDFIEIGRESYVYSAYLDDRKEQTYIRIMTLMSKSVSSLFIFCHFQDVLVKSPRVTERYEMCENHNKKYGGFIFSCRVPDFLDFSNKTNIVISLTKYGPQLKIPLFGIRPPKHKLKYLDLQATSIPPSTYSFRSKQAVPSNKNIKTLHVNNSAMPSSQKNFWNIPLSFAICVPPLFGDISVYRFIEFMELSRLLGADHVFFYNYSIPPDLSDALVYYTRKNMATVLPWKLPADVTSGKVWYQGQLLAHNDCLYRAIPRYDLVSFNDLDEFIVPHTNSTTWQEVFGPLLTDNMCGYSFQSAFYEPGVSGVGDEKLMTPVLTARTSLFSKVL</sequence>
<evidence type="ECO:0000256" key="6">
    <source>
        <dbReference type="ARBA" id="ARBA00022989"/>
    </source>
</evidence>
<evidence type="ECO:0000256" key="8">
    <source>
        <dbReference type="RuleBase" id="RU366017"/>
    </source>
</evidence>
<keyword evidence="5 8" id="KW-0812">Transmembrane</keyword>
<dbReference type="RefSeq" id="XP_035827142.1">
    <property type="nucleotide sequence ID" value="XM_035971249.1"/>
</dbReference>
<dbReference type="GeneID" id="101863999"/>
<evidence type="ECO:0000256" key="7">
    <source>
        <dbReference type="ARBA" id="ARBA00023136"/>
    </source>
</evidence>
<keyword evidence="6 8" id="KW-1133">Transmembrane helix</keyword>
<evidence type="ECO:0000313" key="9">
    <source>
        <dbReference type="Proteomes" id="UP000694888"/>
    </source>
</evidence>
<evidence type="ECO:0000313" key="11">
    <source>
        <dbReference type="RefSeq" id="XP_035827142.1"/>
    </source>
</evidence>
<feature type="transmembrane region" description="Helical" evidence="8">
    <location>
        <begin position="15"/>
        <end position="36"/>
    </location>
</feature>
<keyword evidence="3 8" id="KW-0328">Glycosyltransferase</keyword>
<dbReference type="PANTHER" id="PTHR21461">
    <property type="entry name" value="GLYCOSYLTRANSFERASE FAMILY 92 PROTEIN"/>
    <property type="match status" value="1"/>
</dbReference>
<dbReference type="PANTHER" id="PTHR21461:SF69">
    <property type="entry name" value="GLYCOSYLTRANSFERASE FAMILY 92 PROTEIN"/>
    <property type="match status" value="1"/>
</dbReference>
<gene>
    <name evidence="10 11" type="primary">LOC101863999</name>
</gene>
<dbReference type="Proteomes" id="UP000694888">
    <property type="component" value="Unplaced"/>
</dbReference>
<comment type="subcellular location">
    <subcellularLocation>
        <location evidence="1">Membrane</location>
        <topology evidence="1">Single-pass membrane protein</topology>
    </subcellularLocation>
</comment>
<protein>
    <recommendedName>
        <fullName evidence="8">Glycosyltransferase family 92 protein</fullName>
        <ecNumber evidence="8">2.4.1.-</ecNumber>
    </recommendedName>
</protein>
<dbReference type="EC" id="2.4.1.-" evidence="8"/>
<proteinExistence type="inferred from homology"/>
<keyword evidence="7 8" id="KW-0472">Membrane</keyword>
<reference evidence="10 11" key="1">
    <citation type="submission" date="2025-05" db="UniProtKB">
        <authorList>
            <consortium name="RefSeq"/>
        </authorList>
    </citation>
    <scope>IDENTIFICATION</scope>
</reference>
<keyword evidence="9" id="KW-1185">Reference proteome</keyword>
<evidence type="ECO:0000256" key="3">
    <source>
        <dbReference type="ARBA" id="ARBA00022676"/>
    </source>
</evidence>
<organism evidence="9 10">
    <name type="scientific">Aplysia californica</name>
    <name type="common">California sea hare</name>
    <dbReference type="NCBI Taxonomy" id="6500"/>
    <lineage>
        <taxon>Eukaryota</taxon>
        <taxon>Metazoa</taxon>
        <taxon>Spiralia</taxon>
        <taxon>Lophotrochozoa</taxon>
        <taxon>Mollusca</taxon>
        <taxon>Gastropoda</taxon>
        <taxon>Heterobranchia</taxon>
        <taxon>Euthyneura</taxon>
        <taxon>Tectipleura</taxon>
        <taxon>Aplysiida</taxon>
        <taxon>Aplysioidea</taxon>
        <taxon>Aplysiidae</taxon>
        <taxon>Aplysia</taxon>
    </lineage>
</organism>
<evidence type="ECO:0000256" key="4">
    <source>
        <dbReference type="ARBA" id="ARBA00022679"/>
    </source>
</evidence>
<dbReference type="InterPro" id="IPR008166">
    <property type="entry name" value="Glyco_transf_92"/>
</dbReference>
<keyword evidence="4 8" id="KW-0808">Transferase</keyword>
<dbReference type="Pfam" id="PF01697">
    <property type="entry name" value="Glyco_transf_92"/>
    <property type="match status" value="1"/>
</dbReference>
<evidence type="ECO:0000256" key="2">
    <source>
        <dbReference type="ARBA" id="ARBA00007647"/>
    </source>
</evidence>